<keyword evidence="5" id="KW-0406">Ion transport</keyword>
<dbReference type="InterPro" id="IPR006201">
    <property type="entry name" value="Neur_channel"/>
</dbReference>
<evidence type="ECO:0000256" key="3">
    <source>
        <dbReference type="ARBA" id="ARBA00022989"/>
    </source>
</evidence>
<dbReference type="CDD" id="cd19051">
    <property type="entry name" value="LGIC_TM_cation"/>
    <property type="match status" value="1"/>
</dbReference>
<keyword evidence="3 5" id="KW-1133">Transmembrane helix</keyword>
<dbReference type="InterPro" id="IPR038050">
    <property type="entry name" value="Neuro_actylchol_rec"/>
</dbReference>
<dbReference type="CDD" id="cd18989">
    <property type="entry name" value="LGIC_ECD_cation"/>
    <property type="match status" value="1"/>
</dbReference>
<feature type="transmembrane region" description="Helical" evidence="5">
    <location>
        <begin position="263"/>
        <end position="282"/>
    </location>
</feature>
<dbReference type="PRINTS" id="PR00252">
    <property type="entry name" value="NRIONCHANNEL"/>
</dbReference>
<evidence type="ECO:0000256" key="6">
    <source>
        <dbReference type="SAM" id="MobiDB-lite"/>
    </source>
</evidence>
<keyword evidence="10" id="KW-1185">Reference proteome</keyword>
<evidence type="ECO:0000256" key="4">
    <source>
        <dbReference type="ARBA" id="ARBA00023136"/>
    </source>
</evidence>
<keyword evidence="4 5" id="KW-0472">Membrane</keyword>
<evidence type="ECO:0000259" key="7">
    <source>
        <dbReference type="Pfam" id="PF02931"/>
    </source>
</evidence>
<comment type="caution">
    <text evidence="9">The sequence shown here is derived from an EMBL/GenBank/DDBJ whole genome shotgun (WGS) entry which is preliminary data.</text>
</comment>
<dbReference type="InterPro" id="IPR006202">
    <property type="entry name" value="Neur_chan_lig-bd"/>
</dbReference>
<dbReference type="SUPFAM" id="SSF90112">
    <property type="entry name" value="Neurotransmitter-gated ion-channel transmembrane pore"/>
    <property type="match status" value="1"/>
</dbReference>
<gene>
    <name evidence="9" type="ORF">EGW08_022673</name>
</gene>
<dbReference type="EMBL" id="RQTK01001637">
    <property type="protein sequence ID" value="RUS69563.1"/>
    <property type="molecule type" value="Genomic_DNA"/>
</dbReference>
<dbReference type="Gene3D" id="2.70.170.10">
    <property type="entry name" value="Neurotransmitter-gated ion-channel ligand-binding domain"/>
    <property type="match status" value="1"/>
</dbReference>
<organism evidence="9 10">
    <name type="scientific">Elysia chlorotica</name>
    <name type="common">Eastern emerald elysia</name>
    <name type="synonym">Sea slug</name>
    <dbReference type="NCBI Taxonomy" id="188477"/>
    <lineage>
        <taxon>Eukaryota</taxon>
        <taxon>Metazoa</taxon>
        <taxon>Spiralia</taxon>
        <taxon>Lophotrochozoa</taxon>
        <taxon>Mollusca</taxon>
        <taxon>Gastropoda</taxon>
        <taxon>Heterobranchia</taxon>
        <taxon>Euthyneura</taxon>
        <taxon>Panpulmonata</taxon>
        <taxon>Sacoglossa</taxon>
        <taxon>Placobranchoidea</taxon>
        <taxon>Plakobranchidae</taxon>
        <taxon>Elysia</taxon>
    </lineage>
</organism>
<feature type="transmembrane region" description="Helical" evidence="5">
    <location>
        <begin position="233"/>
        <end position="251"/>
    </location>
</feature>
<evidence type="ECO:0000256" key="2">
    <source>
        <dbReference type="ARBA" id="ARBA00022692"/>
    </source>
</evidence>
<feature type="signal peptide" evidence="5">
    <location>
        <begin position="1"/>
        <end position="18"/>
    </location>
</feature>
<dbReference type="GO" id="GO:0005230">
    <property type="term" value="F:extracellular ligand-gated monoatomic ion channel activity"/>
    <property type="evidence" value="ECO:0007669"/>
    <property type="project" value="InterPro"/>
</dbReference>
<feature type="region of interest" description="Disordered" evidence="6">
    <location>
        <begin position="369"/>
        <end position="410"/>
    </location>
</feature>
<dbReference type="Proteomes" id="UP000271974">
    <property type="component" value="Unassembled WGS sequence"/>
</dbReference>
<dbReference type="SUPFAM" id="SSF63712">
    <property type="entry name" value="Nicotinic receptor ligand binding domain-like"/>
    <property type="match status" value="1"/>
</dbReference>
<dbReference type="AlphaFoldDB" id="A0A3S0ZKJ7"/>
<evidence type="ECO:0000259" key="8">
    <source>
        <dbReference type="Pfam" id="PF02932"/>
    </source>
</evidence>
<comment type="subcellular location">
    <subcellularLocation>
        <location evidence="1">Membrane</location>
        <topology evidence="1">Multi-pass membrane protein</topology>
    </subcellularLocation>
</comment>
<proteinExistence type="inferred from homology"/>
<feature type="transmembrane region" description="Helical" evidence="5">
    <location>
        <begin position="294"/>
        <end position="318"/>
    </location>
</feature>
<keyword evidence="5" id="KW-0732">Signal</keyword>
<protein>
    <recommendedName>
        <fullName evidence="11">Neurotransmitter-gated ion-channel ligand-binding domain-containing protein</fullName>
    </recommendedName>
</protein>
<evidence type="ECO:0000313" key="9">
    <source>
        <dbReference type="EMBL" id="RUS69563.1"/>
    </source>
</evidence>
<dbReference type="STRING" id="188477.A0A3S0ZKJ7"/>
<keyword evidence="5" id="KW-0407">Ion channel</keyword>
<feature type="domain" description="Neurotransmitter-gated ion-channel ligand-binding" evidence="7">
    <location>
        <begin position="27"/>
        <end position="231"/>
    </location>
</feature>
<evidence type="ECO:0000256" key="1">
    <source>
        <dbReference type="ARBA" id="ARBA00004141"/>
    </source>
</evidence>
<dbReference type="InterPro" id="IPR006029">
    <property type="entry name" value="Neurotrans-gated_channel_TM"/>
</dbReference>
<name>A0A3S0ZKJ7_ELYCH</name>
<evidence type="ECO:0000313" key="10">
    <source>
        <dbReference type="Proteomes" id="UP000271974"/>
    </source>
</evidence>
<dbReference type="PANTHER" id="PTHR18945">
    <property type="entry name" value="NEUROTRANSMITTER GATED ION CHANNEL"/>
    <property type="match status" value="1"/>
</dbReference>
<feature type="domain" description="Neurotransmitter-gated ion-channel transmembrane" evidence="8">
    <location>
        <begin position="239"/>
        <end position="323"/>
    </location>
</feature>
<dbReference type="InterPro" id="IPR036734">
    <property type="entry name" value="Neur_chan_lig-bd_sf"/>
</dbReference>
<dbReference type="GO" id="GO:0016020">
    <property type="term" value="C:membrane"/>
    <property type="evidence" value="ECO:0007669"/>
    <property type="project" value="UniProtKB-SubCell"/>
</dbReference>
<feature type="transmembrane region" description="Helical" evidence="5">
    <location>
        <begin position="420"/>
        <end position="441"/>
    </location>
</feature>
<dbReference type="InterPro" id="IPR018000">
    <property type="entry name" value="Neurotransmitter_ion_chnl_CS"/>
</dbReference>
<dbReference type="PROSITE" id="PS00236">
    <property type="entry name" value="NEUROTR_ION_CHANNEL"/>
    <property type="match status" value="1"/>
</dbReference>
<dbReference type="Pfam" id="PF02932">
    <property type="entry name" value="Neur_chan_memb"/>
    <property type="match status" value="1"/>
</dbReference>
<dbReference type="Gene3D" id="1.20.58.390">
    <property type="entry name" value="Neurotransmitter-gated ion-channel transmembrane domain"/>
    <property type="match status" value="1"/>
</dbReference>
<dbReference type="Pfam" id="PF02931">
    <property type="entry name" value="Neur_chan_LBD"/>
    <property type="match status" value="1"/>
</dbReference>
<feature type="chain" id="PRO_5022248618" description="Neurotransmitter-gated ion-channel ligand-binding domain-containing protein" evidence="5">
    <location>
        <begin position="19"/>
        <end position="442"/>
    </location>
</feature>
<reference evidence="9 10" key="1">
    <citation type="submission" date="2019-01" db="EMBL/GenBank/DDBJ databases">
        <title>A draft genome assembly of the solar-powered sea slug Elysia chlorotica.</title>
        <authorList>
            <person name="Cai H."/>
            <person name="Li Q."/>
            <person name="Fang X."/>
            <person name="Li J."/>
            <person name="Curtis N.E."/>
            <person name="Altenburger A."/>
            <person name="Shibata T."/>
            <person name="Feng M."/>
            <person name="Maeda T."/>
            <person name="Schwartz J.A."/>
            <person name="Shigenobu S."/>
            <person name="Lundholm N."/>
            <person name="Nishiyama T."/>
            <person name="Yang H."/>
            <person name="Hasebe M."/>
            <person name="Li S."/>
            <person name="Pierce S.K."/>
            <person name="Wang J."/>
        </authorList>
    </citation>
    <scope>NUCLEOTIDE SEQUENCE [LARGE SCALE GENOMIC DNA]</scope>
    <source>
        <strain evidence="9">EC2010</strain>
        <tissue evidence="9">Whole organism of an adult</tissue>
    </source>
</reference>
<dbReference type="InterPro" id="IPR036719">
    <property type="entry name" value="Neuro-gated_channel_TM_sf"/>
</dbReference>
<keyword evidence="2 5" id="KW-0812">Transmembrane</keyword>
<sequence length="442" mass="49088">MYIRVILAFSILLDVAHASGGGAEDMSRLLKTLLTNYSSNVLPIVNKSKPVDVSVGIGIMTVVNLDTRSQVLHLRGYVKMSWTDYLLGWDPKDYGNISYVILPQDTIWKPDIIMGNSLRENIYVGSEETRLFVGSQGYISWQPFFTSEFQCEVDVTKYPMDINICPITINSWMHDTTYIKMSAMHPHTMMESTVFNGQFSIEVAEPITSAEVYDGLKYDFLHFRIRLLRRPSYTFVSMLLPMFVIGLLNVISFMIPSDNSEKVSLSLNVLLATAVFIGVVHGDLPDRSDKISSVAIYVISLLILSFLGVLGNTLVLLLHRHDQASCLPGPEGRHGDGYVIESCESFDNSNMFSDTDQPCGTKQLSHSRLLTPIPNGKKNKTTTEKSSGTGQTQRRRQDVPSVNVVGVPRPRSRASSLNHILLMASAVSLFSCTAAVLGLIMM</sequence>
<accession>A0A3S0ZKJ7</accession>
<dbReference type="OrthoDB" id="6153337at2759"/>
<comment type="similarity">
    <text evidence="5">Belongs to the ligand-gated ion channel (TC 1.A.9) family.</text>
</comment>
<keyword evidence="5" id="KW-0813">Transport</keyword>
<evidence type="ECO:0008006" key="11">
    <source>
        <dbReference type="Google" id="ProtNLM"/>
    </source>
</evidence>
<dbReference type="FunFam" id="2.70.170.10:FF:000028">
    <property type="entry name" value="AcetylCholine Receptor"/>
    <property type="match status" value="1"/>
</dbReference>
<evidence type="ECO:0000256" key="5">
    <source>
        <dbReference type="RuleBase" id="RU000687"/>
    </source>
</evidence>
<dbReference type="GO" id="GO:0004888">
    <property type="term" value="F:transmembrane signaling receptor activity"/>
    <property type="evidence" value="ECO:0007669"/>
    <property type="project" value="InterPro"/>
</dbReference>